<proteinExistence type="inferred from homology"/>
<comment type="catalytic activity">
    <reaction evidence="8 9">
        <text>N-acetyl-L-glutamate + ATP = N-acetyl-L-glutamyl 5-phosphate + ADP</text>
        <dbReference type="Rhea" id="RHEA:14629"/>
        <dbReference type="ChEBI" id="CHEBI:30616"/>
        <dbReference type="ChEBI" id="CHEBI:44337"/>
        <dbReference type="ChEBI" id="CHEBI:57936"/>
        <dbReference type="ChEBI" id="CHEBI:456216"/>
        <dbReference type="EC" id="2.7.2.8"/>
    </reaction>
</comment>
<keyword evidence="6 9" id="KW-0418">Kinase</keyword>
<reference evidence="11 12" key="1">
    <citation type="submission" date="2019-09" db="EMBL/GenBank/DDBJ databases">
        <title>In-depth cultivation of the pig gut microbiome towards novel bacterial diversity and tailored functional studies.</title>
        <authorList>
            <person name="Wylensek D."/>
            <person name="Hitch T.C.A."/>
            <person name="Clavel T."/>
        </authorList>
    </citation>
    <scope>NUCLEOTIDE SEQUENCE [LARGE SCALE GENOMIC DNA]</scope>
    <source>
        <strain evidence="11 12">PG-178-WT-4</strain>
    </source>
</reference>
<organism evidence="11 12">
    <name type="scientific">Desulfovibrio porci</name>
    <dbReference type="NCBI Taxonomy" id="2605782"/>
    <lineage>
        <taxon>Bacteria</taxon>
        <taxon>Pseudomonadati</taxon>
        <taxon>Thermodesulfobacteriota</taxon>
        <taxon>Desulfovibrionia</taxon>
        <taxon>Desulfovibrionales</taxon>
        <taxon>Desulfovibrionaceae</taxon>
        <taxon>Desulfovibrio</taxon>
    </lineage>
</organism>
<evidence type="ECO:0000259" key="10">
    <source>
        <dbReference type="Pfam" id="PF00696"/>
    </source>
</evidence>
<keyword evidence="5 9" id="KW-0547">Nucleotide-binding</keyword>
<dbReference type="EMBL" id="VUMH01000016">
    <property type="protein sequence ID" value="MSS28885.1"/>
    <property type="molecule type" value="Genomic_DNA"/>
</dbReference>
<dbReference type="RefSeq" id="WP_154512739.1">
    <property type="nucleotide sequence ID" value="NZ_DBFWWU010000194.1"/>
</dbReference>
<feature type="site" description="Transition state stabilizer" evidence="9">
    <location>
        <position position="218"/>
    </location>
</feature>
<dbReference type="CDD" id="cd04238">
    <property type="entry name" value="AAK_NAGK-like"/>
    <property type="match status" value="1"/>
</dbReference>
<keyword evidence="7 9" id="KW-0067">ATP-binding</keyword>
<comment type="caution">
    <text evidence="11">The sequence shown here is derived from an EMBL/GenBank/DDBJ whole genome shotgun (WGS) entry which is preliminary data.</text>
</comment>
<evidence type="ECO:0000313" key="12">
    <source>
        <dbReference type="Proteomes" id="UP000477488"/>
    </source>
</evidence>
<dbReference type="GO" id="GO:0005737">
    <property type="term" value="C:cytoplasm"/>
    <property type="evidence" value="ECO:0007669"/>
    <property type="project" value="UniProtKB-SubCell"/>
</dbReference>
<name>A0A6L5XP79_9BACT</name>
<dbReference type="PRINTS" id="PR00474">
    <property type="entry name" value="GLU5KINASE"/>
</dbReference>
<comment type="function">
    <text evidence="9">Catalyzes the ATP-dependent phosphorylation of N-acetyl-L-glutamate.</text>
</comment>
<comment type="pathway">
    <text evidence="1 9">Amino-acid biosynthesis; L-arginine biosynthesis; N(2)-acetyl-L-ornithine from L-glutamate: step 2/4.</text>
</comment>
<protein>
    <recommendedName>
        <fullName evidence="9">Acetylglutamate kinase</fullName>
        <ecNumber evidence="9">2.7.2.8</ecNumber>
    </recommendedName>
    <alternativeName>
        <fullName evidence="9">N-acetyl-L-glutamate 5-phosphotransferase</fullName>
    </alternativeName>
    <alternativeName>
        <fullName evidence="9">NAG kinase</fullName>
        <shortName evidence="9">NAGK</shortName>
    </alternativeName>
</protein>
<keyword evidence="9" id="KW-0963">Cytoplasm</keyword>
<evidence type="ECO:0000256" key="9">
    <source>
        <dbReference type="HAMAP-Rule" id="MF_00082"/>
    </source>
</evidence>
<dbReference type="PIRSF" id="PIRSF000728">
    <property type="entry name" value="NAGK"/>
    <property type="match status" value="1"/>
</dbReference>
<feature type="binding site" evidence="9">
    <location>
        <position position="66"/>
    </location>
    <ligand>
        <name>substrate</name>
    </ligand>
</feature>
<evidence type="ECO:0000256" key="1">
    <source>
        <dbReference type="ARBA" id="ARBA00004828"/>
    </source>
</evidence>
<dbReference type="InterPro" id="IPR004662">
    <property type="entry name" value="AcgluKinase_fam"/>
</dbReference>
<keyword evidence="2 9" id="KW-0055">Arginine biosynthesis</keyword>
<dbReference type="GO" id="GO:0042450">
    <property type="term" value="P:L-arginine biosynthetic process via ornithine"/>
    <property type="evidence" value="ECO:0007669"/>
    <property type="project" value="UniProtKB-UniRule"/>
</dbReference>
<dbReference type="EC" id="2.7.2.8" evidence="9"/>
<evidence type="ECO:0000256" key="2">
    <source>
        <dbReference type="ARBA" id="ARBA00022571"/>
    </source>
</evidence>
<feature type="binding site" evidence="9">
    <location>
        <position position="158"/>
    </location>
    <ligand>
        <name>substrate</name>
    </ligand>
</feature>
<dbReference type="Gene3D" id="3.40.1160.10">
    <property type="entry name" value="Acetylglutamate kinase-like"/>
    <property type="match status" value="1"/>
</dbReference>
<dbReference type="Pfam" id="PF00696">
    <property type="entry name" value="AA_kinase"/>
    <property type="match status" value="1"/>
</dbReference>
<feature type="domain" description="Aspartate/glutamate/uridylate kinase" evidence="10">
    <location>
        <begin position="5"/>
        <end position="236"/>
    </location>
</feature>
<dbReference type="InterPro" id="IPR037528">
    <property type="entry name" value="ArgB"/>
</dbReference>
<dbReference type="Proteomes" id="UP000477488">
    <property type="component" value="Unassembled WGS sequence"/>
</dbReference>
<dbReference type="GO" id="GO:0003991">
    <property type="term" value="F:acetylglutamate kinase activity"/>
    <property type="evidence" value="ECO:0007669"/>
    <property type="project" value="UniProtKB-UniRule"/>
</dbReference>
<sequence>MTQPTVVIKYGGHAMDKPELSEAFATDLAHLAGQGMRLVVVHGGGPQISALLTRLQIESRFVDGLRVTDEATMRAVEMVLCGQVNKAVVSAFARHGARAAGISGRDGGLLRARPKNPALGLVGEVTAVDPALPRCLLEAGFVPVVAPVASGPDGEALNINADTAAGALAGALAAEYFVLISDVPGVLNADGRLIPGLNRAEITRLKEDGVISGGMIPKVEACLNALDAGCSRALILDGRAQSSLRRYLLDDAPLGTVIVR</sequence>
<dbReference type="GO" id="GO:0005524">
    <property type="term" value="F:ATP binding"/>
    <property type="evidence" value="ECO:0007669"/>
    <property type="project" value="UniProtKB-UniRule"/>
</dbReference>
<dbReference type="SUPFAM" id="SSF53633">
    <property type="entry name" value="Carbamate kinase-like"/>
    <property type="match status" value="1"/>
</dbReference>
<dbReference type="NCBIfam" id="TIGR00761">
    <property type="entry name" value="argB"/>
    <property type="match status" value="1"/>
</dbReference>
<accession>A0A6L5XP79</accession>
<feature type="binding site" evidence="9">
    <location>
        <begin position="44"/>
        <end position="45"/>
    </location>
    <ligand>
        <name>substrate</name>
    </ligand>
</feature>
<dbReference type="InterPro" id="IPR001057">
    <property type="entry name" value="Glu/AcGlu_kinase"/>
</dbReference>
<evidence type="ECO:0000256" key="6">
    <source>
        <dbReference type="ARBA" id="ARBA00022777"/>
    </source>
</evidence>
<dbReference type="PANTHER" id="PTHR23342:SF0">
    <property type="entry name" value="N-ACETYLGLUTAMATE SYNTHASE, MITOCHONDRIAL"/>
    <property type="match status" value="1"/>
</dbReference>
<dbReference type="AlphaFoldDB" id="A0A6L5XP79"/>
<evidence type="ECO:0000256" key="5">
    <source>
        <dbReference type="ARBA" id="ARBA00022741"/>
    </source>
</evidence>
<gene>
    <name evidence="9 11" type="primary">argB</name>
    <name evidence="11" type="ORF">FYJ44_12785</name>
</gene>
<evidence type="ECO:0000256" key="4">
    <source>
        <dbReference type="ARBA" id="ARBA00022679"/>
    </source>
</evidence>
<dbReference type="HAMAP" id="MF_00082">
    <property type="entry name" value="ArgB"/>
    <property type="match status" value="1"/>
</dbReference>
<dbReference type="FunFam" id="3.40.1160.10:FF:000004">
    <property type="entry name" value="Acetylglutamate kinase"/>
    <property type="match status" value="1"/>
</dbReference>
<keyword evidence="3 9" id="KW-0028">Amino-acid biosynthesis</keyword>
<evidence type="ECO:0000256" key="8">
    <source>
        <dbReference type="ARBA" id="ARBA00048141"/>
    </source>
</evidence>
<evidence type="ECO:0000313" key="11">
    <source>
        <dbReference type="EMBL" id="MSS28885.1"/>
    </source>
</evidence>
<feature type="site" description="Transition state stabilizer" evidence="9">
    <location>
        <position position="9"/>
    </location>
</feature>
<keyword evidence="12" id="KW-1185">Reference proteome</keyword>
<dbReference type="UniPathway" id="UPA00068">
    <property type="reaction ID" value="UER00107"/>
</dbReference>
<comment type="similarity">
    <text evidence="9">Belongs to the acetylglutamate kinase family. ArgB subfamily.</text>
</comment>
<evidence type="ECO:0000256" key="3">
    <source>
        <dbReference type="ARBA" id="ARBA00022605"/>
    </source>
</evidence>
<keyword evidence="4 9" id="KW-0808">Transferase</keyword>
<dbReference type="PANTHER" id="PTHR23342">
    <property type="entry name" value="N-ACETYLGLUTAMATE SYNTHASE"/>
    <property type="match status" value="1"/>
</dbReference>
<evidence type="ECO:0000256" key="7">
    <source>
        <dbReference type="ARBA" id="ARBA00022840"/>
    </source>
</evidence>
<dbReference type="InterPro" id="IPR036393">
    <property type="entry name" value="AceGlu_kinase-like_sf"/>
</dbReference>
<comment type="subcellular location">
    <subcellularLocation>
        <location evidence="9">Cytoplasm</location>
    </subcellularLocation>
</comment>
<dbReference type="InterPro" id="IPR001048">
    <property type="entry name" value="Asp/Glu/Uridylate_kinase"/>
</dbReference>